<reference evidence="3" key="1">
    <citation type="journal article" date="2017" name="Nat. Ecol. Evol.">
        <title>Genome expansion and lineage-specific genetic innovations in the forest pathogenic fungi Armillaria.</title>
        <authorList>
            <person name="Sipos G."/>
            <person name="Prasanna A.N."/>
            <person name="Walter M.C."/>
            <person name="O'Connor E."/>
            <person name="Balint B."/>
            <person name="Krizsan K."/>
            <person name="Kiss B."/>
            <person name="Hess J."/>
            <person name="Varga T."/>
            <person name="Slot J."/>
            <person name="Riley R."/>
            <person name="Boka B."/>
            <person name="Rigling D."/>
            <person name="Barry K."/>
            <person name="Lee J."/>
            <person name="Mihaltcheva S."/>
            <person name="LaButti K."/>
            <person name="Lipzen A."/>
            <person name="Waldron R."/>
            <person name="Moloney N.M."/>
            <person name="Sperisen C."/>
            <person name="Kredics L."/>
            <person name="Vagvoelgyi C."/>
            <person name="Patrignani A."/>
            <person name="Fitzpatrick D."/>
            <person name="Nagy I."/>
            <person name="Doyle S."/>
            <person name="Anderson J.B."/>
            <person name="Grigoriev I.V."/>
            <person name="Gueldener U."/>
            <person name="Muensterkoetter M."/>
            <person name="Nagy L.G."/>
        </authorList>
    </citation>
    <scope>NUCLEOTIDE SEQUENCE [LARGE SCALE GENOMIC DNA]</scope>
    <source>
        <strain evidence="3">28-4</strain>
    </source>
</reference>
<feature type="region of interest" description="Disordered" evidence="1">
    <location>
        <begin position="1"/>
        <end position="138"/>
    </location>
</feature>
<gene>
    <name evidence="2" type="ORF">ARMSODRAFT_964533</name>
</gene>
<evidence type="ECO:0000313" key="2">
    <source>
        <dbReference type="EMBL" id="PBK61944.1"/>
    </source>
</evidence>
<proteinExistence type="predicted"/>
<protein>
    <submittedName>
        <fullName evidence="2">Uncharacterized protein</fullName>
    </submittedName>
</protein>
<name>A0A2H3AZ26_9AGAR</name>
<evidence type="ECO:0000313" key="3">
    <source>
        <dbReference type="Proteomes" id="UP000218334"/>
    </source>
</evidence>
<sequence length="230" mass="25343">MASLDGVEVNPIDEGSHDYDLPVPLVPRSFADDSPPTRPSSPLTVGEEDITSIAHPAVDDRDPLPDIGNASGDDIPFAAKNLRRSSRHTASTADLPADLVDDNTSVQKDTSPEKVPVKVKSTPRKKKNEPKKTPSVPTTAATTMSFLPSLPEHAKTYIKDLQFRVPLETYHPDDDVRFHNEAQARETRNRANAHIVRSALHYSEYRSFRDETGAHLHALMDKIEALPIGD</sequence>
<accession>A0A2H3AZ26</accession>
<keyword evidence="3" id="KW-1185">Reference proteome</keyword>
<dbReference type="Proteomes" id="UP000218334">
    <property type="component" value="Unassembled WGS sequence"/>
</dbReference>
<organism evidence="2 3">
    <name type="scientific">Armillaria solidipes</name>
    <dbReference type="NCBI Taxonomy" id="1076256"/>
    <lineage>
        <taxon>Eukaryota</taxon>
        <taxon>Fungi</taxon>
        <taxon>Dikarya</taxon>
        <taxon>Basidiomycota</taxon>
        <taxon>Agaricomycotina</taxon>
        <taxon>Agaricomycetes</taxon>
        <taxon>Agaricomycetidae</taxon>
        <taxon>Agaricales</taxon>
        <taxon>Marasmiineae</taxon>
        <taxon>Physalacriaceae</taxon>
        <taxon>Armillaria</taxon>
    </lineage>
</organism>
<dbReference type="AlphaFoldDB" id="A0A2H3AZ26"/>
<evidence type="ECO:0000256" key="1">
    <source>
        <dbReference type="SAM" id="MobiDB-lite"/>
    </source>
</evidence>
<dbReference type="EMBL" id="KZ293471">
    <property type="protein sequence ID" value="PBK61944.1"/>
    <property type="molecule type" value="Genomic_DNA"/>
</dbReference>